<dbReference type="GO" id="GO:0003677">
    <property type="term" value="F:DNA binding"/>
    <property type="evidence" value="ECO:0007669"/>
    <property type="project" value="UniProtKB-KW"/>
</dbReference>
<evidence type="ECO:0000256" key="2">
    <source>
        <dbReference type="ARBA" id="ARBA00023015"/>
    </source>
</evidence>
<evidence type="ECO:0000259" key="5">
    <source>
        <dbReference type="Pfam" id="PF13693"/>
    </source>
</evidence>
<evidence type="ECO:0000256" key="1">
    <source>
        <dbReference type="ARBA" id="ARBA00006157"/>
    </source>
</evidence>
<dbReference type="Proteomes" id="UP000295598">
    <property type="component" value="Unassembled WGS sequence"/>
</dbReference>
<protein>
    <recommendedName>
        <fullName evidence="5">Ner winged helix-turn-helix DNA-binding domain-containing protein</fullName>
    </recommendedName>
</protein>
<gene>
    <name evidence="6" type="ORF">C5467_13125</name>
</gene>
<evidence type="ECO:0000313" key="7">
    <source>
        <dbReference type="Proteomes" id="UP000295598"/>
    </source>
</evidence>
<evidence type="ECO:0000256" key="3">
    <source>
        <dbReference type="ARBA" id="ARBA00023125"/>
    </source>
</evidence>
<organism evidence="6 7">
    <name type="scientific">Photorhabdus khanii subsp. guanajuatensis</name>
    <dbReference type="NCBI Taxonomy" id="2100166"/>
    <lineage>
        <taxon>Bacteria</taxon>
        <taxon>Pseudomonadati</taxon>
        <taxon>Pseudomonadota</taxon>
        <taxon>Gammaproteobacteria</taxon>
        <taxon>Enterobacterales</taxon>
        <taxon>Morganellaceae</taxon>
        <taxon>Photorhabdus</taxon>
    </lineage>
</organism>
<evidence type="ECO:0000313" key="6">
    <source>
        <dbReference type="EMBL" id="TDB55855.1"/>
    </source>
</evidence>
<dbReference type="Gene3D" id="1.10.260.40">
    <property type="entry name" value="lambda repressor-like DNA-binding domains"/>
    <property type="match status" value="1"/>
</dbReference>
<comment type="similarity">
    <text evidence="1">Belongs to the ner transcriptional regulatory family.</text>
</comment>
<proteinExistence type="inferred from homology"/>
<dbReference type="SUPFAM" id="SSF47413">
    <property type="entry name" value="lambda repressor-like DNA-binding domains"/>
    <property type="match status" value="1"/>
</dbReference>
<keyword evidence="2" id="KW-0805">Transcription regulation</keyword>
<comment type="caution">
    <text evidence="6">The sequence shown here is derived from an EMBL/GenBank/DDBJ whole genome shotgun (WGS) entry which is preliminary data.</text>
</comment>
<dbReference type="InterPro" id="IPR038722">
    <property type="entry name" value="Ner_HTH_dom"/>
</dbReference>
<keyword evidence="3" id="KW-0238">DNA-binding</keyword>
<feature type="domain" description="Ner winged helix-turn-helix DNA-binding" evidence="5">
    <location>
        <begin position="8"/>
        <end position="39"/>
    </location>
</feature>
<dbReference type="Pfam" id="PF13693">
    <property type="entry name" value="HTH_35"/>
    <property type="match status" value="1"/>
</dbReference>
<accession>A0A4V2X7G6</accession>
<keyword evidence="4" id="KW-0804">Transcription</keyword>
<dbReference type="RefSeq" id="WP_132354802.1">
    <property type="nucleotide sequence ID" value="NZ_CAWOJO010000020.1"/>
</dbReference>
<dbReference type="InterPro" id="IPR010982">
    <property type="entry name" value="Lambda_DNA-bd_dom_sf"/>
</dbReference>
<reference evidence="6 7" key="1">
    <citation type="journal article" date="2019" name="Int. J. Syst. Evol. Microbiol.">
        <title>Photorhabdus khanii subsp. guanajuatensis subsp. nov., isolated from Heterorhabditis atacamensis, and Photorhabdus luminescens subsp. mexicana subsp. nov., isolated from Heterorhabditis mexicana entomopathogenic nematodes.</title>
        <authorList>
            <person name="Machado R.A.R."/>
            <person name="Bruno P."/>
            <person name="Arce C.C.M."/>
            <person name="Liechti N."/>
            <person name="Kohler A."/>
            <person name="Bernal J."/>
            <person name="Bruggmann R."/>
            <person name="Turlings T.C.J."/>
        </authorList>
    </citation>
    <scope>NUCLEOTIDE SEQUENCE [LARGE SCALE GENOMIC DNA]</scope>
    <source>
        <strain evidence="6 7">MEX20-17</strain>
    </source>
</reference>
<dbReference type="EMBL" id="PUJY01000020">
    <property type="protein sequence ID" value="TDB55855.1"/>
    <property type="molecule type" value="Genomic_DNA"/>
</dbReference>
<sequence>MPKIYATQASTLANGLTRSWPKKGKIIVDRLGKHPSEIWLN</sequence>
<name>A0A4V2X7G6_9GAMM</name>
<dbReference type="AlphaFoldDB" id="A0A4V2X7G6"/>
<evidence type="ECO:0000256" key="4">
    <source>
        <dbReference type="ARBA" id="ARBA00023163"/>
    </source>
</evidence>